<keyword evidence="2" id="KW-1185">Reference proteome</keyword>
<reference evidence="1 2" key="1">
    <citation type="submission" date="2024-09" db="EMBL/GenBank/DDBJ databases">
        <authorList>
            <person name="Sun Q."/>
            <person name="Mori K."/>
        </authorList>
    </citation>
    <scope>NUCLEOTIDE SEQUENCE [LARGE SCALE GENOMIC DNA]</scope>
    <source>
        <strain evidence="1 2">CICC 11035S</strain>
    </source>
</reference>
<evidence type="ECO:0000313" key="1">
    <source>
        <dbReference type="EMBL" id="MFC0685075.1"/>
    </source>
</evidence>
<dbReference type="Proteomes" id="UP001589858">
    <property type="component" value="Unassembled WGS sequence"/>
</dbReference>
<accession>A0ABV6S773</accession>
<dbReference type="InterPro" id="IPR009678">
    <property type="entry name" value="Phage_tail_completion_R"/>
</dbReference>
<organism evidence="1 2">
    <name type="scientific">Novosphingobium clariflavum</name>
    <dbReference type="NCBI Taxonomy" id="2029884"/>
    <lineage>
        <taxon>Bacteria</taxon>
        <taxon>Pseudomonadati</taxon>
        <taxon>Pseudomonadota</taxon>
        <taxon>Alphaproteobacteria</taxon>
        <taxon>Sphingomonadales</taxon>
        <taxon>Sphingomonadaceae</taxon>
        <taxon>Novosphingobium</taxon>
    </lineage>
</organism>
<comment type="caution">
    <text evidence="1">The sequence shown here is derived from an EMBL/GenBank/DDBJ whole genome shotgun (WGS) entry which is preliminary data.</text>
</comment>
<protein>
    <submittedName>
        <fullName evidence="1">Phage tail protein</fullName>
    </submittedName>
</protein>
<gene>
    <name evidence="1" type="ORF">ACFFF8_10745</name>
</gene>
<name>A0ABV6S773_9SPHN</name>
<sequence length="160" mass="17650">MQKADRLRRWLTAYIPYLKVHPDKLQIYIESGTVNARRSATLSFAYGYTVKALFMDYAGDANDIIVPLLAWIQREQPALLRKSDSQPFGFEAQLLDADTADVEFSIDLTESVLVNLRADGSGYDITTLPEPDFTDAFAGVTATFSDAFAGDEPLMLGGAD</sequence>
<proteinExistence type="predicted"/>
<dbReference type="EMBL" id="JBHLTM010000038">
    <property type="protein sequence ID" value="MFC0685075.1"/>
    <property type="molecule type" value="Genomic_DNA"/>
</dbReference>
<dbReference type="RefSeq" id="WP_267223402.1">
    <property type="nucleotide sequence ID" value="NZ_JAPCWC010000022.1"/>
</dbReference>
<dbReference type="Pfam" id="PF06891">
    <property type="entry name" value="P2_Phage_GpR"/>
    <property type="match status" value="1"/>
</dbReference>
<evidence type="ECO:0000313" key="2">
    <source>
        <dbReference type="Proteomes" id="UP001589858"/>
    </source>
</evidence>